<keyword evidence="3" id="KW-0238">DNA-binding</keyword>
<dbReference type="Gene3D" id="3.40.190.10">
    <property type="entry name" value="Periplasmic binding protein-like II"/>
    <property type="match status" value="2"/>
</dbReference>
<dbReference type="InterPro" id="IPR000847">
    <property type="entry name" value="LysR_HTH_N"/>
</dbReference>
<dbReference type="Pfam" id="PF03466">
    <property type="entry name" value="LysR_substrate"/>
    <property type="match status" value="1"/>
</dbReference>
<protein>
    <submittedName>
        <fullName evidence="6">LysR family transcriptional regulator</fullName>
    </submittedName>
</protein>
<evidence type="ECO:0000313" key="6">
    <source>
        <dbReference type="EMBL" id="MBJ3777078.1"/>
    </source>
</evidence>
<keyword evidence="4" id="KW-0804">Transcription</keyword>
<evidence type="ECO:0000259" key="5">
    <source>
        <dbReference type="PROSITE" id="PS50931"/>
    </source>
</evidence>
<dbReference type="PANTHER" id="PTHR30537:SF74">
    <property type="entry name" value="HTH-TYPE TRANSCRIPTIONAL REGULATOR TRPI"/>
    <property type="match status" value="1"/>
</dbReference>
<dbReference type="Proteomes" id="UP000609531">
    <property type="component" value="Unassembled WGS sequence"/>
</dbReference>
<dbReference type="InterPro" id="IPR058163">
    <property type="entry name" value="LysR-type_TF_proteobact-type"/>
</dbReference>
<evidence type="ECO:0000256" key="1">
    <source>
        <dbReference type="ARBA" id="ARBA00009437"/>
    </source>
</evidence>
<comment type="similarity">
    <text evidence="1">Belongs to the LysR transcriptional regulatory family.</text>
</comment>
<dbReference type="SUPFAM" id="SSF53850">
    <property type="entry name" value="Periplasmic binding protein-like II"/>
    <property type="match status" value="1"/>
</dbReference>
<proteinExistence type="inferred from homology"/>
<organism evidence="6 7">
    <name type="scientific">Acuticoccus mangrovi</name>
    <dbReference type="NCBI Taxonomy" id="2796142"/>
    <lineage>
        <taxon>Bacteria</taxon>
        <taxon>Pseudomonadati</taxon>
        <taxon>Pseudomonadota</taxon>
        <taxon>Alphaproteobacteria</taxon>
        <taxon>Hyphomicrobiales</taxon>
        <taxon>Amorphaceae</taxon>
        <taxon>Acuticoccus</taxon>
    </lineage>
</organism>
<dbReference type="GO" id="GO:0043565">
    <property type="term" value="F:sequence-specific DNA binding"/>
    <property type="evidence" value="ECO:0007669"/>
    <property type="project" value="TreeGrafter"/>
</dbReference>
<feature type="domain" description="HTH lysR-type" evidence="5">
    <location>
        <begin position="6"/>
        <end position="63"/>
    </location>
</feature>
<keyword evidence="2" id="KW-0805">Transcription regulation</keyword>
<evidence type="ECO:0000313" key="7">
    <source>
        <dbReference type="Proteomes" id="UP000609531"/>
    </source>
</evidence>
<evidence type="ECO:0000256" key="4">
    <source>
        <dbReference type="ARBA" id="ARBA00023163"/>
    </source>
</evidence>
<reference evidence="6" key="1">
    <citation type="submission" date="2020-12" db="EMBL/GenBank/DDBJ databases">
        <title>Bacterial taxonomy.</title>
        <authorList>
            <person name="Pan X."/>
        </authorList>
    </citation>
    <scope>NUCLEOTIDE SEQUENCE</scope>
    <source>
        <strain evidence="6">B2012</strain>
    </source>
</reference>
<keyword evidence="7" id="KW-1185">Reference proteome</keyword>
<dbReference type="GO" id="GO:0006351">
    <property type="term" value="P:DNA-templated transcription"/>
    <property type="evidence" value="ECO:0007669"/>
    <property type="project" value="TreeGrafter"/>
</dbReference>
<evidence type="ECO:0000256" key="3">
    <source>
        <dbReference type="ARBA" id="ARBA00023125"/>
    </source>
</evidence>
<dbReference type="RefSeq" id="WP_198882976.1">
    <property type="nucleotide sequence ID" value="NZ_JAEKJA010000012.1"/>
</dbReference>
<dbReference type="SUPFAM" id="SSF46785">
    <property type="entry name" value="Winged helix' DNA-binding domain"/>
    <property type="match status" value="1"/>
</dbReference>
<sequence length="298" mass="32628">MSWRLPPLNALRAFEVAARHASFTKAADELFVTPGAISRQVRGLEDYLGRSLFDRNYREVVPNDASRIYAAELFEAFARIDRATRAFVARDVQRKLQIYAPVTFSLRWLLPRLSRYHAQFPEQGIDVASLFDPPPDLGTADVDVAVRLAGARPNEVAEPLFRVALLPVCSPSFLDKHPVAEPADLLELQLLVSEKRPADWKAWLDAKNVDGASAEVVAFSSSSMAYQAALGGAGFAIAMDAFVADDLAAGRLVAPFPGGIPIDATFHVVYAVPFESDDVVQQFVGWIREEAAATRATV</sequence>
<dbReference type="GO" id="GO:0003700">
    <property type="term" value="F:DNA-binding transcription factor activity"/>
    <property type="evidence" value="ECO:0007669"/>
    <property type="project" value="InterPro"/>
</dbReference>
<dbReference type="Gene3D" id="1.10.10.10">
    <property type="entry name" value="Winged helix-like DNA-binding domain superfamily/Winged helix DNA-binding domain"/>
    <property type="match status" value="1"/>
</dbReference>
<comment type="caution">
    <text evidence="6">The sequence shown here is derived from an EMBL/GenBank/DDBJ whole genome shotgun (WGS) entry which is preliminary data.</text>
</comment>
<gene>
    <name evidence="6" type="ORF">JCR33_15325</name>
</gene>
<dbReference type="InterPro" id="IPR036390">
    <property type="entry name" value="WH_DNA-bd_sf"/>
</dbReference>
<dbReference type="AlphaFoldDB" id="A0A934IIG1"/>
<name>A0A934IIG1_9HYPH</name>
<accession>A0A934IIG1</accession>
<dbReference type="CDD" id="cd08432">
    <property type="entry name" value="PBP2_GcdR_TrpI_HvrB_AmpR_like"/>
    <property type="match status" value="1"/>
</dbReference>
<dbReference type="PROSITE" id="PS50931">
    <property type="entry name" value="HTH_LYSR"/>
    <property type="match status" value="1"/>
</dbReference>
<dbReference type="PANTHER" id="PTHR30537">
    <property type="entry name" value="HTH-TYPE TRANSCRIPTIONAL REGULATOR"/>
    <property type="match status" value="1"/>
</dbReference>
<dbReference type="Pfam" id="PF00126">
    <property type="entry name" value="HTH_1"/>
    <property type="match status" value="1"/>
</dbReference>
<evidence type="ECO:0000256" key="2">
    <source>
        <dbReference type="ARBA" id="ARBA00023015"/>
    </source>
</evidence>
<dbReference type="PRINTS" id="PR00039">
    <property type="entry name" value="HTHLYSR"/>
</dbReference>
<dbReference type="InterPro" id="IPR005119">
    <property type="entry name" value="LysR_subst-bd"/>
</dbReference>
<dbReference type="EMBL" id="JAEKJA010000012">
    <property type="protein sequence ID" value="MBJ3777078.1"/>
    <property type="molecule type" value="Genomic_DNA"/>
</dbReference>
<dbReference type="InterPro" id="IPR036388">
    <property type="entry name" value="WH-like_DNA-bd_sf"/>
</dbReference>